<dbReference type="GO" id="GO:0005829">
    <property type="term" value="C:cytosol"/>
    <property type="evidence" value="ECO:0007669"/>
    <property type="project" value="TreeGrafter"/>
</dbReference>
<dbReference type="GO" id="GO:0009263">
    <property type="term" value="P:deoxyribonucleotide biosynthetic process"/>
    <property type="evidence" value="ECO:0007669"/>
    <property type="project" value="InterPro"/>
</dbReference>
<protein>
    <submittedName>
        <fullName evidence="4">Uncharacterized protein</fullName>
    </submittedName>
</protein>
<evidence type="ECO:0000256" key="1">
    <source>
        <dbReference type="SAM" id="MobiDB-lite"/>
    </source>
</evidence>
<feature type="transmembrane region" description="Helical" evidence="2">
    <location>
        <begin position="455"/>
        <end position="479"/>
    </location>
</feature>
<organism evidence="3 4">
    <name type="scientific">Globodera rostochiensis</name>
    <name type="common">Golden nematode worm</name>
    <name type="synonym">Heterodera rostochiensis</name>
    <dbReference type="NCBI Taxonomy" id="31243"/>
    <lineage>
        <taxon>Eukaryota</taxon>
        <taxon>Metazoa</taxon>
        <taxon>Ecdysozoa</taxon>
        <taxon>Nematoda</taxon>
        <taxon>Chromadorea</taxon>
        <taxon>Rhabditida</taxon>
        <taxon>Tylenchina</taxon>
        <taxon>Tylenchomorpha</taxon>
        <taxon>Tylenchoidea</taxon>
        <taxon>Heteroderidae</taxon>
        <taxon>Heteroderinae</taxon>
        <taxon>Globodera</taxon>
    </lineage>
</organism>
<feature type="compositionally biased region" description="Low complexity" evidence="1">
    <location>
        <begin position="495"/>
        <end position="504"/>
    </location>
</feature>
<dbReference type="PANTHER" id="PTHR23409:SF21">
    <property type="entry name" value="CAPSID PROTEIN"/>
    <property type="match status" value="1"/>
</dbReference>
<dbReference type="WBParaSite" id="Gr19_v10_g13684.t1">
    <property type="protein sequence ID" value="Gr19_v10_g13684.t1"/>
    <property type="gene ID" value="Gr19_v10_g13684"/>
</dbReference>
<accession>A0A914H466</accession>
<keyword evidence="2" id="KW-0812">Transmembrane</keyword>
<dbReference type="GO" id="GO:0004748">
    <property type="term" value="F:ribonucleoside-diphosphate reductase activity, thioredoxin disulfide as acceptor"/>
    <property type="evidence" value="ECO:0007669"/>
    <property type="project" value="TreeGrafter"/>
</dbReference>
<reference evidence="4" key="1">
    <citation type="submission" date="2022-11" db="UniProtKB">
        <authorList>
            <consortium name="WormBaseParasite"/>
        </authorList>
    </citation>
    <scope>IDENTIFICATION</scope>
</reference>
<keyword evidence="3" id="KW-1185">Reference proteome</keyword>
<proteinExistence type="predicted"/>
<evidence type="ECO:0000313" key="4">
    <source>
        <dbReference type="WBParaSite" id="Gr19_v10_g13684.t1"/>
    </source>
</evidence>
<sequence length="576" mass="64614">MSCPKRISEQSALAFNSALNVFAVPPTNVSVSRSFFRELLPLSTISQEGPYLFRMFNDSLWADLSRVYLYLELSIKKPNAHGVDVPIDASDDADVGPCQSIGQTFVQQLKVEVQNTELYDSGTLYPYKAYITNELSFPDNVKRNFMASSGYYPSLTHDDRNDTGFRQRCSRFAGGRKAQFFSRLDFDLGNQELYLLSNMDILFTIYRARNSFLLQCLAQNVAAGRQYSLFVHDIKLYVKMVEVQPSLNMSIYKTLEKQPATYAVRRTEVKSCFLTAGRTELDHAVFSAAIPRRITIALVINRAFNGAYALSPFDFRPYNIRDISVHAGGNVYPAVPHRMNFKGADYVRPFVDMYEALGMANSERSMDISLEQFRDGWTFFVVPMTSTLDDSCGFELLRSGTTSVRLQFNEEVPPGGVEMICLANESFPAPMQTLLTLDRPEPDAWRDTPTLQRTLHALVLLLHYSVVLPLFALCCLILLRWMRKRGLLVDRRRNPPNSASSGNSPPKPDTGAGNRHHQIPSPVAPNAPSTPHNKDDDADDAEDRADVELVRGATAAAASYILPRIIFLNKMDGSKA</sequence>
<keyword evidence="2" id="KW-1133">Transmembrane helix</keyword>
<dbReference type="Proteomes" id="UP000887572">
    <property type="component" value="Unplaced"/>
</dbReference>
<name>A0A914H466_GLORO</name>
<evidence type="ECO:0000256" key="2">
    <source>
        <dbReference type="SAM" id="Phobius"/>
    </source>
</evidence>
<dbReference type="AlphaFoldDB" id="A0A914H466"/>
<feature type="region of interest" description="Disordered" evidence="1">
    <location>
        <begin position="491"/>
        <end position="546"/>
    </location>
</feature>
<dbReference type="InterPro" id="IPR000358">
    <property type="entry name" value="RNR_small_fam"/>
</dbReference>
<dbReference type="PANTHER" id="PTHR23409">
    <property type="entry name" value="RIBONUCLEOSIDE-DIPHOSPHATE REDUCTASE SMALL CHAIN"/>
    <property type="match status" value="1"/>
</dbReference>
<keyword evidence="2" id="KW-0472">Membrane</keyword>
<evidence type="ECO:0000313" key="3">
    <source>
        <dbReference type="Proteomes" id="UP000887572"/>
    </source>
</evidence>